<sequence>MPKKGKPVKQQAQNNTISVTPRTRNGRKSAASKWTAAGKSPSLRHVKPSGSVTKRVTTSQTKDKKLKPWEDSDEEADQYRPFSAHLSNSDMETDMEDEEVDKDKDEEMANGISEASSDEVDASSADEPVSSEAIFCPWKELPADRIPELILPCSSSDLLVDKDHLFDTLEIYEILRVYHRVIQISPFLFEDFCCAMRSPTQLLCEIHIAFIRLLFREDEDEQTTYSVQDTGNSFNIMLQLLEPMTFAEILRHGNWLCQVCELHQVKGVTDCALPGQLKRIQSLGYDRHGRLYWFVARRLFVQDVEHSEVLLLFPSSNLRTLANRIPLMAEHMRLTLELTDERRINLQKKTQRESPQPYIHVDNIHRMSKIVADLVLYGEENNHNKMEVDGHATNEECTKLLKKLLYIDDGHLTDSFWTGGHNETQLIEYHNRLENEYALINSNGKTDGVSLIEDLQLQNQRGYRLGFSDGEYREYVNQFSVNDFAKSPYLRAKERDRRKYMCSRFSLMDEGEFSWVNPKGKTCFGSEADVSRSIQLSLRKLTEKIPDQLMHRLWNMATKEKFIQELQQSTDADALKMVLLQYEKAVRKPVFSSIWWNSLGHTKLIRTTAEDREKRQKLEVMKKKEERSLMIADPEETDIVWVKYSRPPKHNIWRLKDEQFRVNGRDSLGGWMWVSSTLTRKFVDLPKKPPLKLYTATREQLNTREARKAQRLDKLVKKLATWRAINIHTNASRKESSGCYSPSCRMMPSIKTDQTGKPIALLASTSVNNQFLSCYSPTCPRRNMVTLTTEISKAYKPFRRNPYDPSTHQLKRNPDLVAGEGIPFPLQKPFEYKSKSGKRSILILPQRSLHKFARQGGLKSVVMIPGFHRVAKSNMSVWNYPCPRPLFDNCWRFLTLNASSLHAVALQFRIMYSCIRWSDLEPDEDDPDPRVWGHFPDYDEVRTVLDTEKIHQMAIRSNTNCAWTSTPWMMLAIQGLPKTILKTLSTVLLPALVAQPGPRVAKRIRRTNMHSSEVVA</sequence>
<evidence type="ECO:0000256" key="3">
    <source>
        <dbReference type="SAM" id="MobiDB-lite"/>
    </source>
</evidence>
<evidence type="ECO:0000256" key="1">
    <source>
        <dbReference type="ARBA" id="ARBA00004123"/>
    </source>
</evidence>
<dbReference type="GO" id="GO:0006357">
    <property type="term" value="P:regulation of transcription by RNA polymerase II"/>
    <property type="evidence" value="ECO:0007669"/>
    <property type="project" value="InterPro"/>
</dbReference>
<dbReference type="InterPro" id="IPR018501">
    <property type="entry name" value="DDT_dom"/>
</dbReference>
<evidence type="ECO:0000259" key="4">
    <source>
        <dbReference type="PROSITE" id="PS50827"/>
    </source>
</evidence>
<feature type="compositionally biased region" description="Polar residues" evidence="3">
    <location>
        <begin position="50"/>
        <end position="60"/>
    </location>
</feature>
<organism evidence="5 6">
    <name type="scientific">Ditylenchus dipsaci</name>
    <dbReference type="NCBI Taxonomy" id="166011"/>
    <lineage>
        <taxon>Eukaryota</taxon>
        <taxon>Metazoa</taxon>
        <taxon>Ecdysozoa</taxon>
        <taxon>Nematoda</taxon>
        <taxon>Chromadorea</taxon>
        <taxon>Rhabditida</taxon>
        <taxon>Tylenchina</taxon>
        <taxon>Tylenchomorpha</taxon>
        <taxon>Sphaerularioidea</taxon>
        <taxon>Anguinidae</taxon>
        <taxon>Anguininae</taxon>
        <taxon>Ditylenchus</taxon>
    </lineage>
</organism>
<feature type="region of interest" description="Disordered" evidence="3">
    <location>
        <begin position="1"/>
        <end position="124"/>
    </location>
</feature>
<dbReference type="PANTHER" id="PTHR45975:SF2">
    <property type="entry name" value="NUCLEOSOME-REMODELING FACTOR SUBUNIT BPTF"/>
    <property type="match status" value="1"/>
</dbReference>
<keyword evidence="2" id="KW-0539">Nucleus</keyword>
<name>A0A915CU87_9BILA</name>
<protein>
    <submittedName>
        <fullName evidence="6">DDT domain-containing protein</fullName>
    </submittedName>
</protein>
<dbReference type="Pfam" id="PF02791">
    <property type="entry name" value="DDT"/>
    <property type="match status" value="1"/>
</dbReference>
<proteinExistence type="predicted"/>
<comment type="subcellular location">
    <subcellularLocation>
        <location evidence="1">Nucleus</location>
    </subcellularLocation>
</comment>
<keyword evidence="5" id="KW-1185">Reference proteome</keyword>
<accession>A0A915CU87</accession>
<dbReference type="AlphaFoldDB" id="A0A915CU87"/>
<evidence type="ECO:0000256" key="2">
    <source>
        <dbReference type="ARBA" id="ARBA00023242"/>
    </source>
</evidence>
<dbReference type="GO" id="GO:0000978">
    <property type="term" value="F:RNA polymerase II cis-regulatory region sequence-specific DNA binding"/>
    <property type="evidence" value="ECO:0007669"/>
    <property type="project" value="TreeGrafter"/>
</dbReference>
<feature type="compositionally biased region" description="Basic and acidic residues" evidence="3">
    <location>
        <begin position="61"/>
        <end position="70"/>
    </location>
</feature>
<evidence type="ECO:0000313" key="6">
    <source>
        <dbReference type="WBParaSite" id="jg12200"/>
    </source>
</evidence>
<dbReference type="PANTHER" id="PTHR45975">
    <property type="entry name" value="NUCLEOSOME-REMODELING FACTOR SUBUNIT BPTF"/>
    <property type="match status" value="1"/>
</dbReference>
<dbReference type="PROSITE" id="PS50827">
    <property type="entry name" value="DDT"/>
    <property type="match status" value="1"/>
</dbReference>
<dbReference type="SMART" id="SM00571">
    <property type="entry name" value="DDT"/>
    <property type="match status" value="1"/>
</dbReference>
<feature type="domain" description="DDT" evidence="4">
    <location>
        <begin position="162"/>
        <end position="220"/>
    </location>
</feature>
<reference evidence="6" key="1">
    <citation type="submission" date="2022-11" db="UniProtKB">
        <authorList>
            <consortium name="WormBaseParasite"/>
        </authorList>
    </citation>
    <scope>IDENTIFICATION</scope>
</reference>
<evidence type="ECO:0000313" key="5">
    <source>
        <dbReference type="Proteomes" id="UP000887574"/>
    </source>
</evidence>
<dbReference type="Proteomes" id="UP000887574">
    <property type="component" value="Unplaced"/>
</dbReference>
<feature type="compositionally biased region" description="Polar residues" evidence="3">
    <location>
        <begin position="10"/>
        <end position="23"/>
    </location>
</feature>
<dbReference type="GO" id="GO:0016589">
    <property type="term" value="C:NURF complex"/>
    <property type="evidence" value="ECO:0007669"/>
    <property type="project" value="InterPro"/>
</dbReference>
<feature type="compositionally biased region" description="Acidic residues" evidence="3">
    <location>
        <begin position="91"/>
        <end position="100"/>
    </location>
</feature>
<dbReference type="WBParaSite" id="jg12200">
    <property type="protein sequence ID" value="jg12200"/>
    <property type="gene ID" value="jg12200"/>
</dbReference>
<dbReference type="InterPro" id="IPR038028">
    <property type="entry name" value="BPTF"/>
</dbReference>